<dbReference type="GO" id="GO:0051726">
    <property type="term" value="P:regulation of cell cycle"/>
    <property type="evidence" value="ECO:0007669"/>
    <property type="project" value="InterPro"/>
</dbReference>
<feature type="compositionally biased region" description="Basic and acidic residues" evidence="1">
    <location>
        <begin position="54"/>
        <end position="73"/>
    </location>
</feature>
<dbReference type="AlphaFoldDB" id="A0A9W9YRG1"/>
<feature type="compositionally biased region" description="Acidic residues" evidence="1">
    <location>
        <begin position="1"/>
        <end position="12"/>
    </location>
</feature>
<name>A0A9W9YRG1_9CNID</name>
<dbReference type="SMART" id="SM00443">
    <property type="entry name" value="G_patch"/>
    <property type="match status" value="1"/>
</dbReference>
<dbReference type="OrthoDB" id="786951at2759"/>
<feature type="region of interest" description="Disordered" evidence="1">
    <location>
        <begin position="154"/>
        <end position="383"/>
    </location>
</feature>
<dbReference type="PANTHER" id="PTHR46528:SF1">
    <property type="entry name" value="PROTEIN SON"/>
    <property type="match status" value="1"/>
</dbReference>
<dbReference type="Pfam" id="PF01585">
    <property type="entry name" value="G-patch"/>
    <property type="match status" value="1"/>
</dbReference>
<feature type="compositionally biased region" description="Basic and acidic residues" evidence="1">
    <location>
        <begin position="186"/>
        <end position="210"/>
    </location>
</feature>
<sequence>MEESDGKDEDEDSPSKVDKKNEDVSKEKRSRKHKHKKHSKSKKKHRKRKHKSRSRSESRSRSRSRSNEKEHSLKQSKRRSLSSSSRSKSQTPEEIEHDFVLEKEKIVGMEGEDNKLKSDTEDDDFYGADRTICLSKAASEEKPHCDQVVCESKTLDSKGIELESSTPNVSSEKIIVGSLNTTSTSAKEEKDRSRSRSHSEGKVNDSERKKSASNSRSRSKSPDAKSSRKSKKRHSRSSSKDRKTKRKSRSLSSSKKKSRSRSRSKNKSSKRKSKSRPNFRRFSNPRWRRGVGSFRRRWSRSRSRSRRSRSRRRSSSRRRQSRSRSRGRRSCSRSRSRLRNRRSQSVSRDRRRKRSASRDKRKSKSRSRSKSKEKTQASNTLPTPSVAVVNKALVAGVIDKPVAGADISTQQVKVAQRAGGKTIAELTAFCKKLQEDKESAVNNGAGAAVETEEEDFQPVAHHPFLVREKPDITIPAVIFPVNRQPMLPSVDPSKPLQEQFPVSCGSKHREKETVNDGAGIVADVDGSAIQTQPKVAVFAQPPAEKFDISELVAKRMDSQRRLQSDPNDIEALLTLQEIQMKMQNWCQSNVKPGQFTGELVKNLLPRKICKEASKRGSKSGGIGMKLLQKMGWKPGQVIGKRGEGYAEPIAVTIKIDRKGLSAGKEKATKKGAPGMLDLQGML</sequence>
<feature type="compositionally biased region" description="Basic residues" evidence="1">
    <location>
        <begin position="349"/>
        <end position="369"/>
    </location>
</feature>
<dbReference type="EMBL" id="MU827305">
    <property type="protein sequence ID" value="KAJ7363598.1"/>
    <property type="molecule type" value="Genomic_DNA"/>
</dbReference>
<feature type="compositionally biased region" description="Basic residues" evidence="1">
    <location>
        <begin position="286"/>
        <end position="342"/>
    </location>
</feature>
<proteinExistence type="predicted"/>
<comment type="caution">
    <text evidence="3">The sequence shown here is derived from an EMBL/GenBank/DDBJ whole genome shotgun (WGS) entry which is preliminary data.</text>
</comment>
<reference evidence="3" key="1">
    <citation type="submission" date="2023-01" db="EMBL/GenBank/DDBJ databases">
        <title>Genome assembly of the deep-sea coral Lophelia pertusa.</title>
        <authorList>
            <person name="Herrera S."/>
            <person name="Cordes E."/>
        </authorList>
    </citation>
    <scope>NUCLEOTIDE SEQUENCE</scope>
    <source>
        <strain evidence="3">USNM1676648</strain>
        <tissue evidence="3">Polyp</tissue>
    </source>
</reference>
<feature type="compositionally biased region" description="Basic residues" evidence="1">
    <location>
        <begin position="227"/>
        <end position="279"/>
    </location>
</feature>
<dbReference type="GO" id="GO:0048024">
    <property type="term" value="P:regulation of mRNA splicing, via spliceosome"/>
    <property type="evidence" value="ECO:0007669"/>
    <property type="project" value="TreeGrafter"/>
</dbReference>
<gene>
    <name evidence="3" type="ORF">OS493_009758</name>
</gene>
<dbReference type="PROSITE" id="PS50174">
    <property type="entry name" value="G_PATCH"/>
    <property type="match status" value="1"/>
</dbReference>
<keyword evidence="4" id="KW-1185">Reference proteome</keyword>
<feature type="domain" description="G-patch" evidence="2">
    <location>
        <begin position="619"/>
        <end position="665"/>
    </location>
</feature>
<feature type="compositionally biased region" description="Low complexity" evidence="1">
    <location>
        <begin position="81"/>
        <end position="90"/>
    </location>
</feature>
<dbReference type="Proteomes" id="UP001163046">
    <property type="component" value="Unassembled WGS sequence"/>
</dbReference>
<evidence type="ECO:0000256" key="1">
    <source>
        <dbReference type="SAM" id="MobiDB-lite"/>
    </source>
</evidence>
<feature type="region of interest" description="Disordered" evidence="1">
    <location>
        <begin position="1"/>
        <end position="125"/>
    </location>
</feature>
<dbReference type="PANTHER" id="PTHR46528">
    <property type="entry name" value="PROTEIN SON"/>
    <property type="match status" value="1"/>
</dbReference>
<accession>A0A9W9YRG1</accession>
<organism evidence="3 4">
    <name type="scientific">Desmophyllum pertusum</name>
    <dbReference type="NCBI Taxonomy" id="174260"/>
    <lineage>
        <taxon>Eukaryota</taxon>
        <taxon>Metazoa</taxon>
        <taxon>Cnidaria</taxon>
        <taxon>Anthozoa</taxon>
        <taxon>Hexacorallia</taxon>
        <taxon>Scleractinia</taxon>
        <taxon>Caryophylliina</taxon>
        <taxon>Caryophylliidae</taxon>
        <taxon>Desmophyllum</taxon>
    </lineage>
</organism>
<feature type="compositionally biased region" description="Basic and acidic residues" evidence="1">
    <location>
        <begin position="97"/>
        <end position="119"/>
    </location>
</feature>
<evidence type="ECO:0000313" key="3">
    <source>
        <dbReference type="EMBL" id="KAJ7363598.1"/>
    </source>
</evidence>
<dbReference type="InterPro" id="IPR000467">
    <property type="entry name" value="G_patch_dom"/>
</dbReference>
<dbReference type="InterPro" id="IPR032922">
    <property type="entry name" value="SON"/>
</dbReference>
<evidence type="ECO:0000259" key="2">
    <source>
        <dbReference type="PROSITE" id="PS50174"/>
    </source>
</evidence>
<dbReference type="GO" id="GO:0003723">
    <property type="term" value="F:RNA binding"/>
    <property type="evidence" value="ECO:0007669"/>
    <property type="project" value="InterPro"/>
</dbReference>
<feature type="compositionally biased region" description="Basic and acidic residues" evidence="1">
    <location>
        <begin position="13"/>
        <end position="27"/>
    </location>
</feature>
<protein>
    <recommendedName>
        <fullName evidence="2">G-patch domain-containing protein</fullName>
    </recommendedName>
</protein>
<feature type="compositionally biased region" description="Basic residues" evidence="1">
    <location>
        <begin position="28"/>
        <end position="53"/>
    </location>
</feature>
<evidence type="ECO:0000313" key="4">
    <source>
        <dbReference type="Proteomes" id="UP001163046"/>
    </source>
</evidence>